<evidence type="ECO:0000256" key="2">
    <source>
        <dbReference type="ARBA" id="ARBA00022598"/>
    </source>
</evidence>
<dbReference type="PANTHER" id="PTHR43311:SF2">
    <property type="entry name" value="GLUTAMATE--TRNA LIGASE, MITOCHONDRIAL-RELATED"/>
    <property type="match status" value="1"/>
</dbReference>
<dbReference type="InterPro" id="IPR008925">
    <property type="entry name" value="aa_tRNA-synth_I_cd-bd_sf"/>
</dbReference>
<proteinExistence type="inferred from homology"/>
<dbReference type="PANTHER" id="PTHR43311">
    <property type="entry name" value="GLUTAMATE--TRNA LIGASE"/>
    <property type="match status" value="1"/>
</dbReference>
<dbReference type="InterPro" id="IPR004527">
    <property type="entry name" value="Glu-tRNA-ligase_bac/mito"/>
</dbReference>
<dbReference type="InterPro" id="IPR000924">
    <property type="entry name" value="Glu/Gln-tRNA-synth"/>
</dbReference>
<dbReference type="AlphaFoldDB" id="A0A0G0NDX6"/>
<dbReference type="GO" id="GO:0005524">
    <property type="term" value="F:ATP binding"/>
    <property type="evidence" value="ECO:0007669"/>
    <property type="project" value="UniProtKB-UniRule"/>
</dbReference>
<dbReference type="EC" id="6.1.1.17" evidence="7"/>
<dbReference type="InterPro" id="IPR014729">
    <property type="entry name" value="Rossmann-like_a/b/a_fold"/>
</dbReference>
<dbReference type="Gene3D" id="1.10.10.350">
    <property type="match status" value="1"/>
</dbReference>
<dbReference type="InterPro" id="IPR020058">
    <property type="entry name" value="Glu/Gln-tRNA-synth_Ib_cat-dom"/>
</dbReference>
<keyword evidence="4 7" id="KW-0067">ATP-binding</keyword>
<keyword evidence="2 7" id="KW-0436">Ligase</keyword>
<dbReference type="PRINTS" id="PR00987">
    <property type="entry name" value="TRNASYNTHGLU"/>
</dbReference>
<evidence type="ECO:0000313" key="11">
    <source>
        <dbReference type="EMBL" id="KKR14354.1"/>
    </source>
</evidence>
<comment type="function">
    <text evidence="7">Catalyzes the attachment of glutamate to tRNA(Glu) in a two-step reaction: glutamate is first activated by ATP to form Glu-AMP and then transferred to the acceptor end of tRNA(Glu).</text>
</comment>
<dbReference type="InterPro" id="IPR045462">
    <property type="entry name" value="aa-tRNA-synth_I_cd-bd"/>
</dbReference>
<feature type="short sequence motif" description="'HIGH' region" evidence="7">
    <location>
        <begin position="22"/>
        <end position="32"/>
    </location>
</feature>
<comment type="similarity">
    <text evidence="1 7">Belongs to the class-I aminoacyl-tRNA synthetase family. Glutamate--tRNA ligase type 1 subfamily.</text>
</comment>
<dbReference type="Proteomes" id="UP000034690">
    <property type="component" value="Unassembled WGS sequence"/>
</dbReference>
<comment type="catalytic activity">
    <reaction evidence="7">
        <text>tRNA(Glu) + L-glutamate + ATP = L-glutamyl-tRNA(Glu) + AMP + diphosphate</text>
        <dbReference type="Rhea" id="RHEA:23540"/>
        <dbReference type="Rhea" id="RHEA-COMP:9663"/>
        <dbReference type="Rhea" id="RHEA-COMP:9680"/>
        <dbReference type="ChEBI" id="CHEBI:29985"/>
        <dbReference type="ChEBI" id="CHEBI:30616"/>
        <dbReference type="ChEBI" id="CHEBI:33019"/>
        <dbReference type="ChEBI" id="CHEBI:78442"/>
        <dbReference type="ChEBI" id="CHEBI:78520"/>
        <dbReference type="ChEBI" id="CHEBI:456215"/>
        <dbReference type="EC" id="6.1.1.17"/>
    </reaction>
</comment>
<dbReference type="FunFam" id="3.40.50.620:FF:000045">
    <property type="entry name" value="Glutamate--tRNA ligase, mitochondrial"/>
    <property type="match status" value="1"/>
</dbReference>
<dbReference type="Gene3D" id="3.40.50.620">
    <property type="entry name" value="HUPs"/>
    <property type="match status" value="1"/>
</dbReference>
<keyword evidence="3 7" id="KW-0547">Nucleotide-binding</keyword>
<dbReference type="SUPFAM" id="SSF52374">
    <property type="entry name" value="Nucleotidylyl transferase"/>
    <property type="match status" value="1"/>
</dbReference>
<accession>A0A0G0NDX6</accession>
<keyword evidence="7" id="KW-0963">Cytoplasm</keyword>
<comment type="subunit">
    <text evidence="7">Monomer.</text>
</comment>
<dbReference type="PATRIC" id="fig|1618551.3.peg.101"/>
<dbReference type="GO" id="GO:0005737">
    <property type="term" value="C:cytoplasm"/>
    <property type="evidence" value="ECO:0007669"/>
    <property type="project" value="UniProtKB-SubCell"/>
</dbReference>
<dbReference type="Pfam" id="PF00749">
    <property type="entry name" value="tRNA-synt_1c"/>
    <property type="match status" value="1"/>
</dbReference>
<comment type="subcellular location">
    <subcellularLocation>
        <location evidence="7">Cytoplasm</location>
    </subcellularLocation>
</comment>
<evidence type="ECO:0000256" key="1">
    <source>
        <dbReference type="ARBA" id="ARBA00007894"/>
    </source>
</evidence>
<keyword evidence="5 7" id="KW-0648">Protein biosynthesis</keyword>
<name>A0A0G0NDX6_9BACT</name>
<feature type="domain" description="Aminoacyl-tRNA synthetase class I anticodon-binding" evidence="10">
    <location>
        <begin position="361"/>
        <end position="479"/>
    </location>
</feature>
<dbReference type="EMBL" id="LBWQ01000002">
    <property type="protein sequence ID" value="KKR14354.1"/>
    <property type="molecule type" value="Genomic_DNA"/>
</dbReference>
<comment type="caution">
    <text evidence="7">Lacks conserved residue(s) required for the propagation of feature annotation.</text>
</comment>
<dbReference type="GO" id="GO:0000049">
    <property type="term" value="F:tRNA binding"/>
    <property type="evidence" value="ECO:0007669"/>
    <property type="project" value="InterPro"/>
</dbReference>
<feature type="region of interest" description="Disordered" evidence="8">
    <location>
        <begin position="1"/>
        <end position="23"/>
    </location>
</feature>
<dbReference type="SUPFAM" id="SSF48163">
    <property type="entry name" value="An anticodon-binding domain of class I aminoacyl-tRNA synthetases"/>
    <property type="match status" value="1"/>
</dbReference>
<organism evidence="11 12">
    <name type="scientific">Candidatus Woesebacteria bacterium GW2011_GWA1_39_21b</name>
    <dbReference type="NCBI Taxonomy" id="1618551"/>
    <lineage>
        <taxon>Bacteria</taxon>
        <taxon>Candidatus Woeseibacteriota</taxon>
    </lineage>
</organism>
<evidence type="ECO:0000256" key="8">
    <source>
        <dbReference type="SAM" id="MobiDB-lite"/>
    </source>
</evidence>
<evidence type="ECO:0000256" key="5">
    <source>
        <dbReference type="ARBA" id="ARBA00022917"/>
    </source>
</evidence>
<keyword evidence="6 7" id="KW-0030">Aminoacyl-tRNA synthetase</keyword>
<evidence type="ECO:0000256" key="3">
    <source>
        <dbReference type="ARBA" id="ARBA00022741"/>
    </source>
</evidence>
<evidence type="ECO:0000256" key="4">
    <source>
        <dbReference type="ARBA" id="ARBA00022840"/>
    </source>
</evidence>
<dbReference type="GO" id="GO:0006424">
    <property type="term" value="P:glutamyl-tRNA aminoacylation"/>
    <property type="evidence" value="ECO:0007669"/>
    <property type="project" value="UniProtKB-UniRule"/>
</dbReference>
<protein>
    <recommendedName>
        <fullName evidence="7">Glutamate--tRNA ligase</fullName>
        <ecNumber evidence="7">6.1.1.17</ecNumber>
    </recommendedName>
    <alternativeName>
        <fullName evidence="7">Glutamyl-tRNA synthetase</fullName>
        <shortName evidence="7">GluRS</shortName>
    </alternativeName>
</protein>
<dbReference type="GO" id="GO:0004818">
    <property type="term" value="F:glutamate-tRNA ligase activity"/>
    <property type="evidence" value="ECO:0007669"/>
    <property type="project" value="UniProtKB-UniRule"/>
</dbReference>
<evidence type="ECO:0000259" key="10">
    <source>
        <dbReference type="Pfam" id="PF19269"/>
    </source>
</evidence>
<dbReference type="InterPro" id="IPR049940">
    <property type="entry name" value="GluQ/Sye"/>
</dbReference>
<evidence type="ECO:0000256" key="7">
    <source>
        <dbReference type="HAMAP-Rule" id="MF_00022"/>
    </source>
</evidence>
<dbReference type="CDD" id="cd00808">
    <property type="entry name" value="GluRS_core"/>
    <property type="match status" value="1"/>
</dbReference>
<feature type="short sequence motif" description="'KMSKS' region" evidence="7">
    <location>
        <begin position="265"/>
        <end position="269"/>
    </location>
</feature>
<gene>
    <name evidence="7" type="primary">gltX</name>
    <name evidence="11" type="ORF">UT40_C0002G0033</name>
</gene>
<evidence type="ECO:0000259" key="9">
    <source>
        <dbReference type="Pfam" id="PF00749"/>
    </source>
</evidence>
<dbReference type="GO" id="GO:0008270">
    <property type="term" value="F:zinc ion binding"/>
    <property type="evidence" value="ECO:0007669"/>
    <property type="project" value="InterPro"/>
</dbReference>
<dbReference type="InterPro" id="IPR033910">
    <property type="entry name" value="GluRS_core"/>
</dbReference>
<dbReference type="HAMAP" id="MF_00022">
    <property type="entry name" value="Glu_tRNA_synth_type1"/>
    <property type="match status" value="1"/>
</dbReference>
<feature type="domain" description="Glutamyl/glutaminyl-tRNA synthetase class Ib catalytic" evidence="9">
    <location>
        <begin position="16"/>
        <end position="335"/>
    </location>
</feature>
<dbReference type="Pfam" id="PF19269">
    <property type="entry name" value="Anticodon_2"/>
    <property type="match status" value="1"/>
</dbReference>
<comment type="caution">
    <text evidence="11">The sequence shown here is derived from an EMBL/GenBank/DDBJ whole genome shotgun (WGS) entry which is preliminary data.</text>
</comment>
<evidence type="ECO:0000313" key="12">
    <source>
        <dbReference type="Proteomes" id="UP000034690"/>
    </source>
</evidence>
<feature type="binding site" evidence="7">
    <location>
        <position position="268"/>
    </location>
    <ligand>
        <name>ATP</name>
        <dbReference type="ChEBI" id="CHEBI:30616"/>
    </ligand>
</feature>
<evidence type="ECO:0000256" key="6">
    <source>
        <dbReference type="ARBA" id="ARBA00023146"/>
    </source>
</evidence>
<dbReference type="InterPro" id="IPR020751">
    <property type="entry name" value="aa-tRNA-synth_I_codon-bd_sub2"/>
</dbReference>
<sequence>MNRQIQKVNPERSRRVRTRMAPSPTGEYHIGHIRTLLYNYAFAKKEKGDFILRIEDTDRERYVEGASERILDVIESYGLGWDEGPRVGGPHEPYFQSQRLEIYQKHAQILLDRGAAYYCFCTQERLEKMREEQKAQGVVSTKYDRLCLKLDESEIGRNLKEKLPHVIRMKVPDNKEVAFNDLVDGDISFPSNDIDDQVLIKSDGFPTYHFAVVVDDHLMEISHVMRGNDWISSTPKHVLLYQAFGWGMPYFAHIPNLKEMGAGRKLSKRFGAVAAQEFLNEGYLPEAVLNFLMFLGWNPGTEKEFYNLEEFIIDFSIDKIHKTDLVAFDRNKLLWMNSQYIQKSQISSLKSQIYKFFGGKYEEDLIERVLPLVRTRIKTLKEFEEIAGFFFEKPKIDKKMLGNGWERHLRVARETIENLDSWRLEDLNDGLMKEIEKNVFKTGEFFMDLRVAISCKKITPPINESIIILGKKETLTRLMSVLTNHKSPITNH</sequence>
<dbReference type="NCBIfam" id="TIGR00464">
    <property type="entry name" value="gltX_bact"/>
    <property type="match status" value="1"/>
</dbReference>
<reference evidence="11 12" key="1">
    <citation type="journal article" date="2015" name="Nature">
        <title>rRNA introns, odd ribosomes, and small enigmatic genomes across a large radiation of phyla.</title>
        <authorList>
            <person name="Brown C.T."/>
            <person name="Hug L.A."/>
            <person name="Thomas B.C."/>
            <person name="Sharon I."/>
            <person name="Castelle C.J."/>
            <person name="Singh A."/>
            <person name="Wilkins M.J."/>
            <person name="Williams K.H."/>
            <person name="Banfield J.F."/>
        </authorList>
    </citation>
    <scope>NUCLEOTIDE SEQUENCE [LARGE SCALE GENOMIC DNA]</scope>
</reference>